<proteinExistence type="predicted"/>
<organism evidence="2">
    <name type="scientific">Anguilla anguilla</name>
    <name type="common">European freshwater eel</name>
    <name type="synonym">Muraena anguilla</name>
    <dbReference type="NCBI Taxonomy" id="7936"/>
    <lineage>
        <taxon>Eukaryota</taxon>
        <taxon>Metazoa</taxon>
        <taxon>Chordata</taxon>
        <taxon>Craniata</taxon>
        <taxon>Vertebrata</taxon>
        <taxon>Euteleostomi</taxon>
        <taxon>Actinopterygii</taxon>
        <taxon>Neopterygii</taxon>
        <taxon>Teleostei</taxon>
        <taxon>Anguilliformes</taxon>
        <taxon>Anguillidae</taxon>
        <taxon>Anguilla</taxon>
    </lineage>
</organism>
<feature type="signal peptide" evidence="1">
    <location>
        <begin position="1"/>
        <end position="15"/>
    </location>
</feature>
<accession>A0A0E9XA51</accession>
<dbReference type="EMBL" id="GBXM01009999">
    <property type="protein sequence ID" value="JAH98578.1"/>
    <property type="molecule type" value="Transcribed_RNA"/>
</dbReference>
<reference evidence="2" key="1">
    <citation type="submission" date="2014-11" db="EMBL/GenBank/DDBJ databases">
        <authorList>
            <person name="Amaro Gonzalez C."/>
        </authorList>
    </citation>
    <scope>NUCLEOTIDE SEQUENCE</scope>
</reference>
<sequence>MPWVIFLCALLPSSAWKKSEVRNLGVIFNTSLNLVQHIGPVLQTQITASPRLNSI</sequence>
<keyword evidence="1" id="KW-0732">Signal</keyword>
<evidence type="ECO:0000256" key="1">
    <source>
        <dbReference type="SAM" id="SignalP"/>
    </source>
</evidence>
<reference evidence="2" key="2">
    <citation type="journal article" date="2015" name="Fish Shellfish Immunol.">
        <title>Early steps in the European eel (Anguilla anguilla)-Vibrio vulnificus interaction in the gills: Role of the RtxA13 toxin.</title>
        <authorList>
            <person name="Callol A."/>
            <person name="Pajuelo D."/>
            <person name="Ebbesson L."/>
            <person name="Teles M."/>
            <person name="MacKenzie S."/>
            <person name="Amaro C."/>
        </authorList>
    </citation>
    <scope>NUCLEOTIDE SEQUENCE</scope>
</reference>
<feature type="chain" id="PRO_5013198305" evidence="1">
    <location>
        <begin position="16"/>
        <end position="55"/>
    </location>
</feature>
<evidence type="ECO:0000313" key="2">
    <source>
        <dbReference type="EMBL" id="JAH98578.1"/>
    </source>
</evidence>
<protein>
    <submittedName>
        <fullName evidence="2">Uncharacterized protein</fullName>
    </submittedName>
</protein>
<name>A0A0E9XA51_ANGAN</name>
<dbReference type="AlphaFoldDB" id="A0A0E9XA51"/>